<feature type="compositionally biased region" description="Low complexity" evidence="1">
    <location>
        <begin position="453"/>
        <end position="472"/>
    </location>
</feature>
<evidence type="ECO:0000256" key="1">
    <source>
        <dbReference type="SAM" id="MobiDB-lite"/>
    </source>
</evidence>
<evidence type="ECO:0000313" key="2">
    <source>
        <dbReference type="EMBL" id="WFD46345.1"/>
    </source>
</evidence>
<feature type="compositionally biased region" description="Low complexity" evidence="1">
    <location>
        <begin position="264"/>
        <end position="285"/>
    </location>
</feature>
<feature type="compositionally biased region" description="Basic and acidic residues" evidence="1">
    <location>
        <begin position="578"/>
        <end position="591"/>
    </location>
</feature>
<feature type="compositionally biased region" description="Low complexity" evidence="1">
    <location>
        <begin position="336"/>
        <end position="373"/>
    </location>
</feature>
<feature type="compositionally biased region" description="Low complexity" evidence="1">
    <location>
        <begin position="47"/>
        <end position="69"/>
    </location>
</feature>
<name>A0ABY8EL93_MALFU</name>
<evidence type="ECO:0000313" key="3">
    <source>
        <dbReference type="Proteomes" id="UP000818624"/>
    </source>
</evidence>
<feature type="region of interest" description="Disordered" evidence="1">
    <location>
        <begin position="1"/>
        <end position="409"/>
    </location>
</feature>
<proteinExistence type="predicted"/>
<sequence>MMRDVPPLPKSPTGSVMTLPAMPTSRPRRRPATPKNKGRADDDADDTASIASSGRRSRRSPSLSLSSMRKTLERMRSGTATPPLPSPTTRGEKAHAKPFPIVRTFTDPTLTPTRPQGPLDLGRNSSNSSLARMHVGQSTQDLSDTSNVSSMSLPLLPHPVRKDSAPGRSNGPLFYRNELVHSPTTQAASETSSVSPHLLSEQLPSSDQSSERERSLSASRSTSPGASSTLPGAAPTPPPQPAHAPDESEMGVQYGTAVSDAREPAAPTSAAPTDARSLSSLRSLRQPYAQFPRRVSARNPSSSTRSSTTSFDASSESSSQTLERATSPVMDAQGRTSSPLPASPTSPTHPNSFTPALSLTPLAAPRASATSAAPVSEEEHVYFASPLPDDEPSSASVEFEATEPPTDVRPAAAAAPASQRTLLNALTPAPVARTPGADVARTVHDTSVPHVSTAPSPRMPRAPAQAAPAPTPASAVADQDTLIVQIEDAFQQIMNVAIASQAANVPIPRRTAAAPGSSAPPLPRRMALEAMSVQPTGRDVSGVKPDAGLASQRSTLQDSGLLSADTMSVLWRDHGDTSRDAYDSDATEGHVHAVPPSPQRNAAGAGTTAPAAAADSSDASQPHMRSVNAIPDAGTPSAVPDAPAGRAERSQSTRRSLARLSQHLTQAASDMEKSQANFEFHSQLEEFAAQQASLRGTIESSRAEIMELRKNLWQFHADLQEDGAPVPDRTHLTAAQWATGADSKASVEHLDRRLAHMLNQCDLADRVTSAVPDGGTATAALGPSRTDRASTRAAPHDVGADWSFV</sequence>
<feature type="compositionally biased region" description="Low complexity" evidence="1">
    <location>
        <begin position="216"/>
        <end position="233"/>
    </location>
</feature>
<reference evidence="2 3" key="1">
    <citation type="journal article" date="2020" name="Elife">
        <title>Loss of centromere function drives karyotype evolution in closely related Malassezia species.</title>
        <authorList>
            <person name="Sankaranarayanan S.R."/>
            <person name="Ianiri G."/>
            <person name="Coelho M.A."/>
            <person name="Reza M.H."/>
            <person name="Thimmappa B.C."/>
            <person name="Ganguly P."/>
            <person name="Vadnala R.N."/>
            <person name="Sun S."/>
            <person name="Siddharthan R."/>
            <person name="Tellgren-Roth C."/>
            <person name="Dawson T.L."/>
            <person name="Heitman J."/>
            <person name="Sanyal K."/>
        </authorList>
    </citation>
    <scope>NUCLEOTIDE SEQUENCE [LARGE SCALE GENOMIC DNA]</scope>
    <source>
        <strain evidence="2">CBS14141</strain>
    </source>
</reference>
<organism evidence="2 3">
    <name type="scientific">Malassezia furfur</name>
    <name type="common">Pityriasis versicolor infection agent</name>
    <name type="synonym">Pityrosporum furfur</name>
    <dbReference type="NCBI Taxonomy" id="55194"/>
    <lineage>
        <taxon>Eukaryota</taxon>
        <taxon>Fungi</taxon>
        <taxon>Dikarya</taxon>
        <taxon>Basidiomycota</taxon>
        <taxon>Ustilaginomycotina</taxon>
        <taxon>Malasseziomycetes</taxon>
        <taxon>Malasseziales</taxon>
        <taxon>Malasseziaceae</taxon>
        <taxon>Malassezia</taxon>
    </lineage>
</organism>
<feature type="compositionally biased region" description="Low complexity" evidence="1">
    <location>
        <begin position="301"/>
        <end position="321"/>
    </location>
</feature>
<feature type="compositionally biased region" description="Polar residues" evidence="1">
    <location>
        <begin position="182"/>
        <end position="195"/>
    </location>
</feature>
<protein>
    <recommendedName>
        <fullName evidence="4">Cep57 centrosome microtubule-binding domain-containing protein</fullName>
    </recommendedName>
</protein>
<keyword evidence="3" id="KW-1185">Reference proteome</keyword>
<dbReference type="Proteomes" id="UP000818624">
    <property type="component" value="Chromosome 1"/>
</dbReference>
<evidence type="ECO:0008006" key="4">
    <source>
        <dbReference type="Google" id="ProtNLM"/>
    </source>
</evidence>
<gene>
    <name evidence="2" type="ORF">GLX27_000980</name>
</gene>
<feature type="compositionally biased region" description="Pro residues" evidence="1">
    <location>
        <begin position="1"/>
        <end position="10"/>
    </location>
</feature>
<feature type="compositionally biased region" description="Low complexity" evidence="1">
    <location>
        <begin position="602"/>
        <end position="619"/>
    </location>
</feature>
<feature type="region of interest" description="Disordered" evidence="1">
    <location>
        <begin position="772"/>
        <end position="805"/>
    </location>
</feature>
<feature type="region of interest" description="Disordered" evidence="1">
    <location>
        <begin position="578"/>
        <end position="675"/>
    </location>
</feature>
<feature type="region of interest" description="Disordered" evidence="1">
    <location>
        <begin position="535"/>
        <end position="554"/>
    </location>
</feature>
<feature type="compositionally biased region" description="Polar residues" evidence="1">
    <location>
        <begin position="123"/>
        <end position="152"/>
    </location>
</feature>
<feature type="compositionally biased region" description="Basic and acidic residues" evidence="1">
    <location>
        <begin position="785"/>
        <end position="799"/>
    </location>
</feature>
<feature type="region of interest" description="Disordered" evidence="1">
    <location>
        <begin position="447"/>
        <end position="472"/>
    </location>
</feature>
<dbReference type="EMBL" id="CP046234">
    <property type="protein sequence ID" value="WFD46345.1"/>
    <property type="molecule type" value="Genomic_DNA"/>
</dbReference>
<accession>A0ABY8EL93</accession>